<dbReference type="KEGG" id="sbk:SHEWBE_2961"/>
<dbReference type="AlphaFoldDB" id="A0A330M6A7"/>
<evidence type="ECO:0000313" key="3">
    <source>
        <dbReference type="Proteomes" id="UP000250123"/>
    </source>
</evidence>
<dbReference type="Proteomes" id="UP000250123">
    <property type="component" value="Chromosome SHEWBE"/>
</dbReference>
<organism evidence="2 3">
    <name type="scientific">Shewanella benthica</name>
    <dbReference type="NCBI Taxonomy" id="43661"/>
    <lineage>
        <taxon>Bacteria</taxon>
        <taxon>Pseudomonadati</taxon>
        <taxon>Pseudomonadota</taxon>
        <taxon>Gammaproteobacteria</taxon>
        <taxon>Alteromonadales</taxon>
        <taxon>Shewanellaceae</taxon>
        <taxon>Shewanella</taxon>
    </lineage>
</organism>
<keyword evidence="1" id="KW-0732">Signal</keyword>
<gene>
    <name evidence="2" type="ORF">SHEWBE_2961</name>
</gene>
<feature type="signal peptide" evidence="1">
    <location>
        <begin position="1"/>
        <end position="17"/>
    </location>
</feature>
<evidence type="ECO:0000313" key="2">
    <source>
        <dbReference type="EMBL" id="SQH76924.1"/>
    </source>
</evidence>
<feature type="chain" id="PRO_5016361359" description="DUF4124 domain-containing protein" evidence="1">
    <location>
        <begin position="18"/>
        <end position="40"/>
    </location>
</feature>
<accession>A0A330M6A7</accession>
<sequence>MKYLLFFALLVPGMAMSEVYQCADGVIKPIRVMMPPRLSI</sequence>
<proteinExistence type="predicted"/>
<name>A0A330M6A7_9GAMM</name>
<dbReference type="EMBL" id="LS483452">
    <property type="protein sequence ID" value="SQH76924.1"/>
    <property type="molecule type" value="Genomic_DNA"/>
</dbReference>
<reference evidence="3" key="1">
    <citation type="submission" date="2018-06" db="EMBL/GenBank/DDBJ databases">
        <authorList>
            <person name="Cea G.-C."/>
            <person name="William W."/>
        </authorList>
    </citation>
    <scope>NUCLEOTIDE SEQUENCE [LARGE SCALE GENOMIC DNA]</scope>
    <source>
        <strain evidence="3">DB21MT-2</strain>
    </source>
</reference>
<protein>
    <recommendedName>
        <fullName evidence="4">DUF4124 domain-containing protein</fullName>
    </recommendedName>
</protein>
<evidence type="ECO:0008006" key="4">
    <source>
        <dbReference type="Google" id="ProtNLM"/>
    </source>
</evidence>
<evidence type="ECO:0000256" key="1">
    <source>
        <dbReference type="SAM" id="SignalP"/>
    </source>
</evidence>